<dbReference type="Proteomes" id="UP000315295">
    <property type="component" value="Unassembled WGS sequence"/>
</dbReference>
<dbReference type="EMBL" id="VIEB01000422">
    <property type="protein sequence ID" value="TQD91355.1"/>
    <property type="molecule type" value="Genomic_DNA"/>
</dbReference>
<evidence type="ECO:0000313" key="2">
    <source>
        <dbReference type="Proteomes" id="UP000315295"/>
    </source>
</evidence>
<organism evidence="1 2">
    <name type="scientific">Malus baccata</name>
    <name type="common">Siberian crab apple</name>
    <name type="synonym">Pyrus baccata</name>
    <dbReference type="NCBI Taxonomy" id="106549"/>
    <lineage>
        <taxon>Eukaryota</taxon>
        <taxon>Viridiplantae</taxon>
        <taxon>Streptophyta</taxon>
        <taxon>Embryophyta</taxon>
        <taxon>Tracheophyta</taxon>
        <taxon>Spermatophyta</taxon>
        <taxon>Magnoliopsida</taxon>
        <taxon>eudicotyledons</taxon>
        <taxon>Gunneridae</taxon>
        <taxon>Pentapetalae</taxon>
        <taxon>rosids</taxon>
        <taxon>fabids</taxon>
        <taxon>Rosales</taxon>
        <taxon>Rosaceae</taxon>
        <taxon>Amygdaloideae</taxon>
        <taxon>Maleae</taxon>
        <taxon>Malus</taxon>
    </lineage>
</organism>
<protein>
    <submittedName>
        <fullName evidence="1">Uncharacterized protein</fullName>
    </submittedName>
</protein>
<dbReference type="AlphaFoldDB" id="A0A540LXY8"/>
<gene>
    <name evidence="1" type="ORF">C1H46_023034</name>
</gene>
<reference evidence="1 2" key="1">
    <citation type="journal article" date="2019" name="G3 (Bethesda)">
        <title>Sequencing of a Wild Apple (Malus baccata) Genome Unravels the Differences Between Cultivated and Wild Apple Species Regarding Disease Resistance and Cold Tolerance.</title>
        <authorList>
            <person name="Chen X."/>
        </authorList>
    </citation>
    <scope>NUCLEOTIDE SEQUENCE [LARGE SCALE GENOMIC DNA]</scope>
    <source>
        <strain evidence="2">cv. Shandingzi</strain>
        <tissue evidence="1">Leaves</tissue>
    </source>
</reference>
<name>A0A540LXY8_MALBA</name>
<sequence>MRSSRISMRTSLRRSTKLCVLKHASLLPLWISTIIWVPHNMEGHLPSTKVSLMRSELIIKTLINMRLLSTQLLRHEAREVEEDTSLQKGWKDRKQFIVTAETS</sequence>
<keyword evidence="2" id="KW-1185">Reference proteome</keyword>
<proteinExistence type="predicted"/>
<comment type="caution">
    <text evidence="1">The sequence shown here is derived from an EMBL/GenBank/DDBJ whole genome shotgun (WGS) entry which is preliminary data.</text>
</comment>
<accession>A0A540LXY8</accession>
<evidence type="ECO:0000313" key="1">
    <source>
        <dbReference type="EMBL" id="TQD91355.1"/>
    </source>
</evidence>